<dbReference type="GO" id="GO:0005886">
    <property type="term" value="C:plasma membrane"/>
    <property type="evidence" value="ECO:0007669"/>
    <property type="project" value="UniProtKB-SubCell"/>
</dbReference>
<dbReference type="eggNOG" id="COG0730">
    <property type="taxonomic scope" value="Bacteria"/>
</dbReference>
<sequence length="288" mass="30589">MNATTILRIIIIVYTAIFAVYWIKDCVAHKEEFTGKKVIPLFIIGAITNFLDTLGIGSFATTQAGFKFTKSSPDETMPGTLNIGDAIPVVTEFVLFLTLIEMDTLTLVLLIIAAVVGSYIGAGIVSKMPVKQIRIALGAALIALAIIMGCRLLSVGPFGAVGTATGLTGIKLVIGIVVNFFLGAFMTIGVGLYAPCMAMIGALGMNIQAAFPVMMGSCAFLMPACGIKFIREGKYDRKASVLLTVGGVIGVLIAYFLVKSMPMTVLTWVVIVVMIYTAITFFRDASKS</sequence>
<protein>
    <recommendedName>
        <fullName evidence="5">Probable membrane transporter protein</fullName>
    </recommendedName>
</protein>
<organism evidence="6 7">
    <name type="scientific">[Clostridium] hylemonae DSM 15053</name>
    <dbReference type="NCBI Taxonomy" id="553973"/>
    <lineage>
        <taxon>Bacteria</taxon>
        <taxon>Bacillati</taxon>
        <taxon>Bacillota</taxon>
        <taxon>Clostridia</taxon>
        <taxon>Lachnospirales</taxon>
        <taxon>Lachnospiraceae</taxon>
    </lineage>
</organism>
<reference evidence="6" key="1">
    <citation type="submission" date="2009-02" db="EMBL/GenBank/DDBJ databases">
        <authorList>
            <person name="Fulton L."/>
            <person name="Clifton S."/>
            <person name="Fulton B."/>
            <person name="Xu J."/>
            <person name="Minx P."/>
            <person name="Pepin K.H."/>
            <person name="Johnson M."/>
            <person name="Bhonagiri V."/>
            <person name="Nash W.E."/>
            <person name="Mardis E.R."/>
            <person name="Wilson R.K."/>
        </authorList>
    </citation>
    <scope>NUCLEOTIDE SEQUENCE [LARGE SCALE GENOMIC DNA]</scope>
    <source>
        <strain evidence="6">DSM 15053</strain>
    </source>
</reference>
<comment type="similarity">
    <text evidence="5">Belongs to the 4-toluene sulfonate uptake permease (TSUP) (TC 2.A.102) family.</text>
</comment>
<dbReference type="OrthoDB" id="357960at2"/>
<comment type="caution">
    <text evidence="6">The sequence shown here is derived from an EMBL/GenBank/DDBJ whole genome shotgun (WGS) entry which is preliminary data.</text>
</comment>
<evidence type="ECO:0000313" key="7">
    <source>
        <dbReference type="Proteomes" id="UP000004893"/>
    </source>
</evidence>
<gene>
    <name evidence="6" type="ORF">CLOHYLEM_07638</name>
</gene>
<evidence type="ECO:0000313" key="6">
    <source>
        <dbReference type="EMBL" id="EEG72236.1"/>
    </source>
</evidence>
<feature type="transmembrane region" description="Helical" evidence="5">
    <location>
        <begin position="6"/>
        <end position="23"/>
    </location>
</feature>
<keyword evidence="5" id="KW-1003">Cell membrane</keyword>
<reference evidence="6" key="2">
    <citation type="submission" date="2013-06" db="EMBL/GenBank/DDBJ databases">
        <title>Draft genome sequence of Clostridium hylemonae (DSM 15053).</title>
        <authorList>
            <person name="Sudarsanam P."/>
            <person name="Ley R."/>
            <person name="Guruge J."/>
            <person name="Turnbaugh P.J."/>
            <person name="Mahowald M."/>
            <person name="Liep D."/>
            <person name="Gordon J."/>
        </authorList>
    </citation>
    <scope>NUCLEOTIDE SEQUENCE</scope>
    <source>
        <strain evidence="6">DSM 15053</strain>
    </source>
</reference>
<dbReference type="STRING" id="553973.CLOHYLEM_07638"/>
<feature type="transmembrane region" description="Helical" evidence="5">
    <location>
        <begin position="80"/>
        <end position="100"/>
    </location>
</feature>
<dbReference type="AlphaFoldDB" id="C0C6A1"/>
<comment type="subcellular location">
    <subcellularLocation>
        <location evidence="5">Cell membrane</location>
        <topology evidence="5">Multi-pass membrane protein</topology>
    </subcellularLocation>
    <subcellularLocation>
        <location evidence="1">Membrane</location>
        <topology evidence="1">Multi-pass membrane protein</topology>
    </subcellularLocation>
</comment>
<dbReference type="Pfam" id="PF01925">
    <property type="entry name" value="TauE"/>
    <property type="match status" value="1"/>
</dbReference>
<feature type="transmembrane region" description="Helical" evidence="5">
    <location>
        <begin position="107"/>
        <end position="125"/>
    </location>
</feature>
<feature type="transmembrane region" description="Helical" evidence="5">
    <location>
        <begin position="38"/>
        <end position="60"/>
    </location>
</feature>
<evidence type="ECO:0000256" key="2">
    <source>
        <dbReference type="ARBA" id="ARBA00022692"/>
    </source>
</evidence>
<feature type="transmembrane region" description="Helical" evidence="5">
    <location>
        <begin position="137"/>
        <end position="160"/>
    </location>
</feature>
<keyword evidence="3 5" id="KW-1133">Transmembrane helix</keyword>
<evidence type="ECO:0000256" key="4">
    <source>
        <dbReference type="ARBA" id="ARBA00023136"/>
    </source>
</evidence>
<dbReference type="EMBL" id="ABYI02000042">
    <property type="protein sequence ID" value="EEG72236.1"/>
    <property type="molecule type" value="Genomic_DNA"/>
</dbReference>
<name>C0C6A1_9FIRM</name>
<proteinExistence type="inferred from homology"/>
<evidence type="ECO:0000256" key="5">
    <source>
        <dbReference type="RuleBase" id="RU363041"/>
    </source>
</evidence>
<dbReference type="PANTHER" id="PTHR43483">
    <property type="entry name" value="MEMBRANE TRANSPORTER PROTEIN HI_0806-RELATED"/>
    <property type="match status" value="1"/>
</dbReference>
<feature type="transmembrane region" description="Helical" evidence="5">
    <location>
        <begin position="239"/>
        <end position="258"/>
    </location>
</feature>
<accession>C0C6A1</accession>
<dbReference type="InterPro" id="IPR002781">
    <property type="entry name" value="TM_pro_TauE-like"/>
</dbReference>
<feature type="transmembrane region" description="Helical" evidence="5">
    <location>
        <begin position="264"/>
        <end position="282"/>
    </location>
</feature>
<dbReference type="PANTHER" id="PTHR43483:SF3">
    <property type="entry name" value="MEMBRANE TRANSPORTER PROTEIN HI_0806-RELATED"/>
    <property type="match status" value="1"/>
</dbReference>
<dbReference type="HOGENOM" id="CLU_040170_0_0_9"/>
<evidence type="ECO:0000256" key="3">
    <source>
        <dbReference type="ARBA" id="ARBA00022989"/>
    </source>
</evidence>
<keyword evidence="7" id="KW-1185">Reference proteome</keyword>
<keyword evidence="2 5" id="KW-0812">Transmembrane</keyword>
<keyword evidence="4 5" id="KW-0472">Membrane</keyword>
<evidence type="ECO:0000256" key="1">
    <source>
        <dbReference type="ARBA" id="ARBA00004141"/>
    </source>
</evidence>
<dbReference type="RefSeq" id="WP_006444985.1">
    <property type="nucleotide sequence ID" value="NZ_CP036524.1"/>
</dbReference>
<dbReference type="Proteomes" id="UP000004893">
    <property type="component" value="Unassembled WGS sequence"/>
</dbReference>